<dbReference type="GO" id="GO:0004518">
    <property type="term" value="F:nuclease activity"/>
    <property type="evidence" value="ECO:0007669"/>
    <property type="project" value="UniProtKB-KW"/>
</dbReference>
<evidence type="ECO:0000256" key="7">
    <source>
        <dbReference type="ARBA" id="ARBA00023242"/>
    </source>
</evidence>
<evidence type="ECO:0000256" key="5">
    <source>
        <dbReference type="ARBA" id="ARBA00022723"/>
    </source>
</evidence>
<comment type="subcellular location">
    <subcellularLocation>
        <location evidence="2">Nucleus</location>
    </subcellularLocation>
</comment>
<evidence type="ECO:0000256" key="3">
    <source>
        <dbReference type="ARBA" id="ARBA00006958"/>
    </source>
</evidence>
<gene>
    <name evidence="9" type="ORF">NQ315_012231</name>
</gene>
<dbReference type="PANTHER" id="PTHR22930:SF258">
    <property type="entry name" value="PROTEIN ALP1-LIKE ISOFORM X1"/>
    <property type="match status" value="1"/>
</dbReference>
<evidence type="ECO:0000259" key="8">
    <source>
        <dbReference type="Pfam" id="PF13359"/>
    </source>
</evidence>
<keyword evidence="6" id="KW-0378">Hydrolase</keyword>
<comment type="cofactor">
    <cofactor evidence="1">
        <name>a divalent metal cation</name>
        <dbReference type="ChEBI" id="CHEBI:60240"/>
    </cofactor>
</comment>
<comment type="caution">
    <text evidence="9">The sequence shown here is derived from an EMBL/GenBank/DDBJ whole genome shotgun (WGS) entry which is preliminary data.</text>
</comment>
<dbReference type="PANTHER" id="PTHR22930">
    <property type="match status" value="1"/>
</dbReference>
<evidence type="ECO:0000313" key="10">
    <source>
        <dbReference type="Proteomes" id="UP001159042"/>
    </source>
</evidence>
<dbReference type="GO" id="GO:0005634">
    <property type="term" value="C:nucleus"/>
    <property type="evidence" value="ECO:0007669"/>
    <property type="project" value="UniProtKB-SubCell"/>
</dbReference>
<dbReference type="Pfam" id="PF13359">
    <property type="entry name" value="DDE_Tnp_4"/>
    <property type="match status" value="1"/>
</dbReference>
<sequence>MENMFTELLHEPCGEFENFCRMSSTDFQYLLTRVSPFIFKNDTQLREAIPVKVRLAITLRFLATGDSYRSLHFLFKVSSQIISRIVPEVCDALNNILKDEIKNMLKEKIRGESQRGFLRAKVKVDELTIDLCMKDEKRMNYYLFLQAHNALVDSNFCFTFADIGSQGRISDGGVLRNSLLWQEMCSNELQLPEPCPLPGSNIEAPFVVLADGAFALSAHILKPYPGSHELGSPKRIFNQRLSSTRVVVENAFGILSSVFRIFRKPIALEVNKVSLITMTCVRLHNFLRRSKTCKQIYTPTGTVDILDDDGSIIRPGSWRQEISGTCAIRSLENVARRPSLHATEVREKFKSYFCNM</sequence>
<comment type="similarity">
    <text evidence="3">Belongs to the HARBI1 family.</text>
</comment>
<evidence type="ECO:0000256" key="2">
    <source>
        <dbReference type="ARBA" id="ARBA00004123"/>
    </source>
</evidence>
<feature type="domain" description="DDE Tnp4" evidence="8">
    <location>
        <begin position="150"/>
        <end position="285"/>
    </location>
</feature>
<dbReference type="AlphaFoldDB" id="A0AAV8V8M2"/>
<evidence type="ECO:0000313" key="9">
    <source>
        <dbReference type="EMBL" id="KAJ8910310.1"/>
    </source>
</evidence>
<organism evidence="9 10">
    <name type="scientific">Exocentrus adspersus</name>
    <dbReference type="NCBI Taxonomy" id="1586481"/>
    <lineage>
        <taxon>Eukaryota</taxon>
        <taxon>Metazoa</taxon>
        <taxon>Ecdysozoa</taxon>
        <taxon>Arthropoda</taxon>
        <taxon>Hexapoda</taxon>
        <taxon>Insecta</taxon>
        <taxon>Pterygota</taxon>
        <taxon>Neoptera</taxon>
        <taxon>Endopterygota</taxon>
        <taxon>Coleoptera</taxon>
        <taxon>Polyphaga</taxon>
        <taxon>Cucujiformia</taxon>
        <taxon>Chrysomeloidea</taxon>
        <taxon>Cerambycidae</taxon>
        <taxon>Lamiinae</taxon>
        <taxon>Acanthocinini</taxon>
        <taxon>Exocentrus</taxon>
    </lineage>
</organism>
<keyword evidence="10" id="KW-1185">Reference proteome</keyword>
<name>A0AAV8V8M2_9CUCU</name>
<accession>A0AAV8V8M2</accession>
<evidence type="ECO:0000256" key="4">
    <source>
        <dbReference type="ARBA" id="ARBA00022722"/>
    </source>
</evidence>
<keyword evidence="5" id="KW-0479">Metal-binding</keyword>
<reference evidence="9 10" key="1">
    <citation type="journal article" date="2023" name="Insect Mol. Biol.">
        <title>Genome sequencing provides insights into the evolution of gene families encoding plant cell wall-degrading enzymes in longhorned beetles.</title>
        <authorList>
            <person name="Shin N.R."/>
            <person name="Okamura Y."/>
            <person name="Kirsch R."/>
            <person name="Pauchet Y."/>
        </authorList>
    </citation>
    <scope>NUCLEOTIDE SEQUENCE [LARGE SCALE GENOMIC DNA]</scope>
    <source>
        <strain evidence="9">EAD_L_NR</strain>
    </source>
</reference>
<evidence type="ECO:0000256" key="1">
    <source>
        <dbReference type="ARBA" id="ARBA00001968"/>
    </source>
</evidence>
<protein>
    <recommendedName>
        <fullName evidence="8">DDE Tnp4 domain-containing protein</fullName>
    </recommendedName>
</protein>
<dbReference type="Proteomes" id="UP001159042">
    <property type="component" value="Unassembled WGS sequence"/>
</dbReference>
<dbReference type="GO" id="GO:0046872">
    <property type="term" value="F:metal ion binding"/>
    <property type="evidence" value="ECO:0007669"/>
    <property type="project" value="UniProtKB-KW"/>
</dbReference>
<evidence type="ECO:0000256" key="6">
    <source>
        <dbReference type="ARBA" id="ARBA00022801"/>
    </source>
</evidence>
<dbReference type="EMBL" id="JANEYG010000319">
    <property type="protein sequence ID" value="KAJ8910310.1"/>
    <property type="molecule type" value="Genomic_DNA"/>
</dbReference>
<dbReference type="InterPro" id="IPR027806">
    <property type="entry name" value="HARBI1_dom"/>
</dbReference>
<keyword evidence="7" id="KW-0539">Nucleus</keyword>
<keyword evidence="4" id="KW-0540">Nuclease</keyword>
<dbReference type="InterPro" id="IPR045249">
    <property type="entry name" value="HARBI1-like"/>
</dbReference>
<proteinExistence type="inferred from homology"/>
<dbReference type="GO" id="GO:0016787">
    <property type="term" value="F:hydrolase activity"/>
    <property type="evidence" value="ECO:0007669"/>
    <property type="project" value="UniProtKB-KW"/>
</dbReference>